<evidence type="ECO:0000256" key="2">
    <source>
        <dbReference type="ARBA" id="ARBA00007441"/>
    </source>
</evidence>
<proteinExistence type="inferred from homology"/>
<evidence type="ECO:0000256" key="5">
    <source>
        <dbReference type="ARBA" id="ARBA00022898"/>
    </source>
</evidence>
<dbReference type="Gene3D" id="3.40.640.10">
    <property type="entry name" value="Type I PLP-dependent aspartate aminotransferase-like (Major domain)"/>
    <property type="match status" value="1"/>
</dbReference>
<dbReference type="PRINTS" id="PR00753">
    <property type="entry name" value="ACCSYNTHASE"/>
</dbReference>
<feature type="domain" description="Aminotransferase class I/classII large" evidence="6">
    <location>
        <begin position="28"/>
        <end position="379"/>
    </location>
</feature>
<dbReference type="Gene3D" id="3.90.1150.10">
    <property type="entry name" value="Aspartate Aminotransferase, domain 1"/>
    <property type="match status" value="1"/>
</dbReference>
<keyword evidence="8" id="KW-1185">Reference proteome</keyword>
<dbReference type="FunFam" id="3.40.640.10:FF:000033">
    <property type="entry name" value="Aspartate aminotransferase"/>
    <property type="match status" value="1"/>
</dbReference>
<dbReference type="Pfam" id="PF00155">
    <property type="entry name" value="Aminotran_1_2"/>
    <property type="match status" value="1"/>
</dbReference>
<dbReference type="InterPro" id="IPR051326">
    <property type="entry name" value="Kynurenine-oxoglutarate_AT"/>
</dbReference>
<dbReference type="NCBIfam" id="NF006569">
    <property type="entry name" value="PRK09082.1"/>
    <property type="match status" value="1"/>
</dbReference>
<gene>
    <name evidence="7" type="ORF">SAMN05443292_0590</name>
</gene>
<evidence type="ECO:0000256" key="3">
    <source>
        <dbReference type="ARBA" id="ARBA00022576"/>
    </source>
</evidence>
<dbReference type="GO" id="GO:0005737">
    <property type="term" value="C:cytoplasm"/>
    <property type="evidence" value="ECO:0007669"/>
    <property type="project" value="TreeGrafter"/>
</dbReference>
<evidence type="ECO:0000313" key="7">
    <source>
        <dbReference type="EMBL" id="SFH88140.1"/>
    </source>
</evidence>
<dbReference type="RefSeq" id="WP_090078657.1">
    <property type="nucleotide sequence ID" value="NZ_FOQT01000001.1"/>
</dbReference>
<dbReference type="STRING" id="1125876.SAMN05443292_0590"/>
<name>A0A1I3DN32_9FLAO</name>
<evidence type="ECO:0000256" key="4">
    <source>
        <dbReference type="ARBA" id="ARBA00022679"/>
    </source>
</evidence>
<reference evidence="7 8" key="1">
    <citation type="submission" date="2016-10" db="EMBL/GenBank/DDBJ databases">
        <authorList>
            <person name="de Groot N.N."/>
        </authorList>
    </citation>
    <scope>NUCLEOTIDE SEQUENCE [LARGE SCALE GENOMIC DNA]</scope>
    <source>
        <strain evidence="7 8">DSM 26000</strain>
    </source>
</reference>
<dbReference type="InterPro" id="IPR015422">
    <property type="entry name" value="PyrdxlP-dep_Trfase_small"/>
</dbReference>
<dbReference type="SUPFAM" id="SSF53383">
    <property type="entry name" value="PLP-dependent transferases"/>
    <property type="match status" value="1"/>
</dbReference>
<evidence type="ECO:0000256" key="1">
    <source>
        <dbReference type="ARBA" id="ARBA00001933"/>
    </source>
</evidence>
<dbReference type="Proteomes" id="UP000198931">
    <property type="component" value="Unassembled WGS sequence"/>
</dbReference>
<keyword evidence="5" id="KW-0663">Pyridoxal phosphate</keyword>
<organism evidence="7 8">
    <name type="scientific">Halpernia frigidisoli</name>
    <dbReference type="NCBI Taxonomy" id="1125876"/>
    <lineage>
        <taxon>Bacteria</taxon>
        <taxon>Pseudomonadati</taxon>
        <taxon>Bacteroidota</taxon>
        <taxon>Flavobacteriia</taxon>
        <taxon>Flavobacteriales</taxon>
        <taxon>Weeksellaceae</taxon>
        <taxon>Chryseobacterium group</taxon>
        <taxon>Halpernia</taxon>
    </lineage>
</organism>
<dbReference type="GO" id="GO:0030170">
    <property type="term" value="F:pyridoxal phosphate binding"/>
    <property type="evidence" value="ECO:0007669"/>
    <property type="project" value="InterPro"/>
</dbReference>
<evidence type="ECO:0000313" key="8">
    <source>
        <dbReference type="Proteomes" id="UP000198931"/>
    </source>
</evidence>
<sequence>MINLPTSKLPDVKTTIFTQMSLLAQKENAINLSQGFPDFEVNKDLSNLVDHFIRKGFNQYAPMIGVENLRVEILNKYKKTANVDFDPNSEITITAGGTEAIFSTIATFIEKDDEVILFEPAYDCYEPTVKLFGGKVRTVQLNFPDFTIDWDFVKSLVNLKTKMIIINNPNNPTGKVLTIQDISALIEITKNTNILILSDEVYESIVFDSKKHLTFLQFPELKERTIVAGSFGKLFHVTGWKTGFCIAPKEIMAEIRKVHQFNVFSVNTPTQYALAEFLKDENNYLQVSKFYEEKRDYFKNGLETTPFSLLNSEGTYFLSASYESISNLPDLEFCTELTIKNNVATIPYSAFYSDGKDEKVIRFCFAKKKETLDAAIEKLQKINF</sequence>
<accession>A0A1I3DN32</accession>
<dbReference type="PANTHER" id="PTHR43807">
    <property type="entry name" value="FI04487P"/>
    <property type="match status" value="1"/>
</dbReference>
<dbReference type="PANTHER" id="PTHR43807:SF20">
    <property type="entry name" value="FI04487P"/>
    <property type="match status" value="1"/>
</dbReference>
<dbReference type="InterPro" id="IPR015424">
    <property type="entry name" value="PyrdxlP-dep_Trfase"/>
</dbReference>
<dbReference type="InterPro" id="IPR004839">
    <property type="entry name" value="Aminotransferase_I/II_large"/>
</dbReference>
<evidence type="ECO:0000259" key="6">
    <source>
        <dbReference type="Pfam" id="PF00155"/>
    </source>
</evidence>
<dbReference type="EMBL" id="FOQT01000001">
    <property type="protein sequence ID" value="SFH88140.1"/>
    <property type="molecule type" value="Genomic_DNA"/>
</dbReference>
<dbReference type="AlphaFoldDB" id="A0A1I3DN32"/>
<dbReference type="CDD" id="cd00609">
    <property type="entry name" value="AAT_like"/>
    <property type="match status" value="1"/>
</dbReference>
<protein>
    <submittedName>
        <fullName evidence="7">Methionine aminotransferase</fullName>
    </submittedName>
</protein>
<keyword evidence="3 7" id="KW-0032">Aminotransferase</keyword>
<comment type="similarity">
    <text evidence="2">Belongs to the class-I pyridoxal-phosphate-dependent aminotransferase family.</text>
</comment>
<keyword evidence="4 7" id="KW-0808">Transferase</keyword>
<dbReference type="OrthoDB" id="9802328at2"/>
<dbReference type="InterPro" id="IPR015421">
    <property type="entry name" value="PyrdxlP-dep_Trfase_major"/>
</dbReference>
<comment type="cofactor">
    <cofactor evidence="1">
        <name>pyridoxal 5'-phosphate</name>
        <dbReference type="ChEBI" id="CHEBI:597326"/>
    </cofactor>
</comment>
<dbReference type="GO" id="GO:0016212">
    <property type="term" value="F:kynurenine-oxoglutarate transaminase activity"/>
    <property type="evidence" value="ECO:0007669"/>
    <property type="project" value="TreeGrafter"/>
</dbReference>